<dbReference type="Proteomes" id="UP000789752">
    <property type="component" value="Unassembled WGS sequence"/>
</dbReference>
<evidence type="ECO:0000313" key="2">
    <source>
        <dbReference type="Proteomes" id="UP000789752"/>
    </source>
</evidence>
<organism evidence="1 2">
    <name type="scientific">Paraburkholderia gardini</name>
    <dbReference type="NCBI Taxonomy" id="2823469"/>
    <lineage>
        <taxon>Bacteria</taxon>
        <taxon>Pseudomonadati</taxon>
        <taxon>Pseudomonadota</taxon>
        <taxon>Betaproteobacteria</taxon>
        <taxon>Burkholderiales</taxon>
        <taxon>Burkholderiaceae</taxon>
        <taxon>Paraburkholderia</taxon>
    </lineage>
</organism>
<dbReference type="EMBL" id="CAJQYY010000009">
    <property type="protein sequence ID" value="CAG4895612.1"/>
    <property type="molecule type" value="Genomic_DNA"/>
</dbReference>
<comment type="caution">
    <text evidence="1">The sequence shown here is derived from an EMBL/GenBank/DDBJ whole genome shotgun (WGS) entry which is preliminary data.</text>
</comment>
<sequence length="310" mass="34965">MTHPKRRLIPDEQTIVVLDTSPVRNVGHDGVPTWVATFAAMAKSGYSFSLADGACAELLTAHARGKSITDDELRTIINAIEPFLNPDVPVMLGKVDLMRMIGEAEAPAAWEAEVRTLSQRVWQTVKASVSTSLDKRISAEAELQDDRDDWIGAFAKFDAGYEEWLSEDPSREQQFPLHPYEHPLLDLQFTSLATRSVQRHPTMAVRADLQLRYEWRQWVRSRQDKDGYNPSSKKKRNDGVDLDMYPYLMLPAFVVADDGGFHARLSDIKSPQLHWFWEPQALADAWSRGERPRPVWAAAAADQTDPQPAG</sequence>
<proteinExistence type="predicted"/>
<dbReference type="RefSeq" id="WP_228977493.1">
    <property type="nucleotide sequence ID" value="NZ_CAJQYY010000009.1"/>
</dbReference>
<name>A0ABN7QN79_9BURK</name>
<protein>
    <submittedName>
        <fullName evidence="1">Uncharacterized protein</fullName>
    </submittedName>
</protein>
<reference evidence="1 2" key="1">
    <citation type="submission" date="2021-04" db="EMBL/GenBank/DDBJ databases">
        <authorList>
            <person name="Vanwijnsberghe S."/>
        </authorList>
    </citation>
    <scope>NUCLEOTIDE SEQUENCE [LARGE SCALE GENOMIC DNA]</scope>
    <source>
        <strain evidence="1 2">LMG 32171</strain>
    </source>
</reference>
<keyword evidence="2" id="KW-1185">Reference proteome</keyword>
<accession>A0ABN7QN79</accession>
<evidence type="ECO:0000313" key="1">
    <source>
        <dbReference type="EMBL" id="CAG4895612.1"/>
    </source>
</evidence>
<gene>
    <name evidence="1" type="ORF">R54767_01975</name>
</gene>